<protein>
    <submittedName>
        <fullName evidence="3">UspA domain protein</fullName>
    </submittedName>
</protein>
<reference evidence="3" key="1">
    <citation type="submission" date="2018-01" db="EMBL/GenBank/DDBJ databases">
        <authorList>
            <person name="Regsiter A."/>
            <person name="William W."/>
        </authorList>
    </citation>
    <scope>NUCLEOTIDE SEQUENCE</scope>
    <source>
        <strain evidence="3">TRIP AH-1</strain>
    </source>
</reference>
<organism evidence="3">
    <name type="scientific">uncultured Desulfobacterium sp</name>
    <dbReference type="NCBI Taxonomy" id="201089"/>
    <lineage>
        <taxon>Bacteria</taxon>
        <taxon>Pseudomonadati</taxon>
        <taxon>Thermodesulfobacteriota</taxon>
        <taxon>Desulfobacteria</taxon>
        <taxon>Desulfobacterales</taxon>
        <taxon>Desulfobacteriaceae</taxon>
        <taxon>Desulfobacterium</taxon>
        <taxon>environmental samples</taxon>
    </lineage>
</organism>
<dbReference type="CDD" id="cd00293">
    <property type="entry name" value="USP-like"/>
    <property type="match status" value="1"/>
</dbReference>
<comment type="similarity">
    <text evidence="1">Belongs to the universal stress protein A family.</text>
</comment>
<proteinExistence type="inferred from homology"/>
<sequence>MEKKVLLAIDDSENAMRAVDSVARTFTHDHRITLFSVIQDTAVICDMYSPELTPYFMSEKNAFCALETKKRELLNQAQEKARNILLGAGFEEKNIRSKVETCRKGVARDIIEESKSGYDIVVLGRRGLSGIKEFFLGSVSNKVVTAVKDAAVLVVG</sequence>
<dbReference type="InterPro" id="IPR006016">
    <property type="entry name" value="UspA"/>
</dbReference>
<name>A0A445N0W9_9BACT</name>
<accession>A0A445N0W9</accession>
<gene>
    <name evidence="3" type="ORF">PITCH_A570003</name>
</gene>
<dbReference type="InterPro" id="IPR006015">
    <property type="entry name" value="Universal_stress_UspA"/>
</dbReference>
<evidence type="ECO:0000313" key="3">
    <source>
        <dbReference type="EMBL" id="SPD75390.1"/>
    </source>
</evidence>
<dbReference type="AlphaFoldDB" id="A0A445N0W9"/>
<evidence type="ECO:0000256" key="1">
    <source>
        <dbReference type="ARBA" id="ARBA00008791"/>
    </source>
</evidence>
<dbReference type="InterPro" id="IPR014729">
    <property type="entry name" value="Rossmann-like_a/b/a_fold"/>
</dbReference>
<dbReference type="PANTHER" id="PTHR46268:SF6">
    <property type="entry name" value="UNIVERSAL STRESS PROTEIN UP12"/>
    <property type="match status" value="1"/>
</dbReference>
<dbReference type="PANTHER" id="PTHR46268">
    <property type="entry name" value="STRESS RESPONSE PROTEIN NHAX"/>
    <property type="match status" value="1"/>
</dbReference>
<dbReference type="EMBL" id="OJIN01000200">
    <property type="protein sequence ID" value="SPD75390.1"/>
    <property type="molecule type" value="Genomic_DNA"/>
</dbReference>
<dbReference type="Pfam" id="PF00582">
    <property type="entry name" value="Usp"/>
    <property type="match status" value="1"/>
</dbReference>
<evidence type="ECO:0000259" key="2">
    <source>
        <dbReference type="Pfam" id="PF00582"/>
    </source>
</evidence>
<dbReference type="PRINTS" id="PR01438">
    <property type="entry name" value="UNVRSLSTRESS"/>
</dbReference>
<dbReference type="SUPFAM" id="SSF52402">
    <property type="entry name" value="Adenine nucleotide alpha hydrolases-like"/>
    <property type="match status" value="1"/>
</dbReference>
<dbReference type="Gene3D" id="3.40.50.620">
    <property type="entry name" value="HUPs"/>
    <property type="match status" value="1"/>
</dbReference>
<feature type="domain" description="UspA" evidence="2">
    <location>
        <begin position="3"/>
        <end position="148"/>
    </location>
</feature>